<sequence length="99" mass="10715">MTLKFGDLPRVCLVRELPDRSLPLALETQTIRRGPSSNLHSSISTIYLASQASQQHPQASAAASSPSKHSFSVHCSKPDPLVCACLSSIGVYNSIKFEF</sequence>
<dbReference type="EMBL" id="CM009307">
    <property type="protein sequence ID" value="KAI9378318.1"/>
    <property type="molecule type" value="Genomic_DNA"/>
</dbReference>
<keyword evidence="2" id="KW-1185">Reference proteome</keyword>
<comment type="caution">
    <text evidence="1">The sequence shown here is derived from an EMBL/GenBank/DDBJ whole genome shotgun (WGS) entry which is preliminary data.</text>
</comment>
<gene>
    <name evidence="1" type="ORF">POPTR_018G073125v4</name>
</gene>
<name>A0ACC0RM05_POPTR</name>
<evidence type="ECO:0000313" key="2">
    <source>
        <dbReference type="Proteomes" id="UP000006729"/>
    </source>
</evidence>
<organism evidence="1 2">
    <name type="scientific">Populus trichocarpa</name>
    <name type="common">Western balsam poplar</name>
    <name type="synonym">Populus balsamifera subsp. trichocarpa</name>
    <dbReference type="NCBI Taxonomy" id="3694"/>
    <lineage>
        <taxon>Eukaryota</taxon>
        <taxon>Viridiplantae</taxon>
        <taxon>Streptophyta</taxon>
        <taxon>Embryophyta</taxon>
        <taxon>Tracheophyta</taxon>
        <taxon>Spermatophyta</taxon>
        <taxon>Magnoliopsida</taxon>
        <taxon>eudicotyledons</taxon>
        <taxon>Gunneridae</taxon>
        <taxon>Pentapetalae</taxon>
        <taxon>rosids</taxon>
        <taxon>fabids</taxon>
        <taxon>Malpighiales</taxon>
        <taxon>Salicaceae</taxon>
        <taxon>Saliceae</taxon>
        <taxon>Populus</taxon>
    </lineage>
</organism>
<accession>A0ACC0RM05</accession>
<proteinExistence type="predicted"/>
<protein>
    <submittedName>
        <fullName evidence="1">Uncharacterized protein</fullName>
    </submittedName>
</protein>
<dbReference type="Proteomes" id="UP000006729">
    <property type="component" value="Chromosome 18"/>
</dbReference>
<reference evidence="1 2" key="1">
    <citation type="journal article" date="2006" name="Science">
        <title>The genome of black cottonwood, Populus trichocarpa (Torr. &amp; Gray).</title>
        <authorList>
            <person name="Tuskan G.A."/>
            <person name="Difazio S."/>
            <person name="Jansson S."/>
            <person name="Bohlmann J."/>
            <person name="Grigoriev I."/>
            <person name="Hellsten U."/>
            <person name="Putnam N."/>
            <person name="Ralph S."/>
            <person name="Rombauts S."/>
            <person name="Salamov A."/>
            <person name="Schein J."/>
            <person name="Sterck L."/>
            <person name="Aerts A."/>
            <person name="Bhalerao R.R."/>
            <person name="Bhalerao R.P."/>
            <person name="Blaudez D."/>
            <person name="Boerjan W."/>
            <person name="Brun A."/>
            <person name="Brunner A."/>
            <person name="Busov V."/>
            <person name="Campbell M."/>
            <person name="Carlson J."/>
            <person name="Chalot M."/>
            <person name="Chapman J."/>
            <person name="Chen G.L."/>
            <person name="Cooper D."/>
            <person name="Coutinho P.M."/>
            <person name="Couturier J."/>
            <person name="Covert S."/>
            <person name="Cronk Q."/>
            <person name="Cunningham R."/>
            <person name="Davis J."/>
            <person name="Degroeve S."/>
            <person name="Dejardin A."/>
            <person name="Depamphilis C."/>
            <person name="Detter J."/>
            <person name="Dirks B."/>
            <person name="Dubchak I."/>
            <person name="Duplessis S."/>
            <person name="Ehlting J."/>
            <person name="Ellis B."/>
            <person name="Gendler K."/>
            <person name="Goodstein D."/>
            <person name="Gribskov M."/>
            <person name="Grimwood J."/>
            <person name="Groover A."/>
            <person name="Gunter L."/>
            <person name="Hamberger B."/>
            <person name="Heinze B."/>
            <person name="Helariutta Y."/>
            <person name="Henrissat B."/>
            <person name="Holligan D."/>
            <person name="Holt R."/>
            <person name="Huang W."/>
            <person name="Islam-Faridi N."/>
            <person name="Jones S."/>
            <person name="Jones-Rhoades M."/>
            <person name="Jorgensen R."/>
            <person name="Joshi C."/>
            <person name="Kangasjarvi J."/>
            <person name="Karlsson J."/>
            <person name="Kelleher C."/>
            <person name="Kirkpatrick R."/>
            <person name="Kirst M."/>
            <person name="Kohler A."/>
            <person name="Kalluri U."/>
            <person name="Larimer F."/>
            <person name="Leebens-Mack J."/>
            <person name="Leple J.C."/>
            <person name="Locascio P."/>
            <person name="Lou Y."/>
            <person name="Lucas S."/>
            <person name="Martin F."/>
            <person name="Montanini B."/>
            <person name="Napoli C."/>
            <person name="Nelson D.R."/>
            <person name="Nelson C."/>
            <person name="Nieminen K."/>
            <person name="Nilsson O."/>
            <person name="Pereda V."/>
            <person name="Peter G."/>
            <person name="Philippe R."/>
            <person name="Pilate G."/>
            <person name="Poliakov A."/>
            <person name="Razumovskaya J."/>
            <person name="Richardson P."/>
            <person name="Rinaldi C."/>
            <person name="Ritland K."/>
            <person name="Rouze P."/>
            <person name="Ryaboy D."/>
            <person name="Schmutz J."/>
            <person name="Schrader J."/>
            <person name="Segerman B."/>
            <person name="Shin H."/>
            <person name="Siddiqui A."/>
            <person name="Sterky F."/>
            <person name="Terry A."/>
            <person name="Tsai C.J."/>
            <person name="Uberbacher E."/>
            <person name="Unneberg P."/>
            <person name="Vahala J."/>
            <person name="Wall K."/>
            <person name="Wessler S."/>
            <person name="Yang G."/>
            <person name="Yin T."/>
            <person name="Douglas C."/>
            <person name="Marra M."/>
            <person name="Sandberg G."/>
            <person name="Van de Peer Y."/>
            <person name="Rokhsar D."/>
        </authorList>
    </citation>
    <scope>NUCLEOTIDE SEQUENCE [LARGE SCALE GENOMIC DNA]</scope>
    <source>
        <strain evidence="2">cv. Nisqually</strain>
    </source>
</reference>
<evidence type="ECO:0000313" key="1">
    <source>
        <dbReference type="EMBL" id="KAI9378318.1"/>
    </source>
</evidence>